<evidence type="ECO:0000313" key="3">
    <source>
        <dbReference type="EMBL" id="KKN12190.1"/>
    </source>
</evidence>
<sequence>MNQTKNNRINVKEIIGLAVVAVSEGQKLGVIKNVLVDSKQTHSPFFLVEDEQWYKGGKIIKACDVTKIGSDSLTIKDKNAIKLFNETPDLEAMINKGDSFRDKRVITIDKLPLGRVKEYSIDRNKISVVDLEVINIATEKKTYCPIENVKEVKKDLIVVTQSSSKLNSKDIEKVKDNGEEEDNQVKEKKQEKSASAAKVKSKADKEVNDSKETEQLNESVSEKVSTKTAPTASYKDLKQILEERQSKFMLGKKVDRDIADNEGNVIIKKGEEITKDVLEKAKKSHKFIVLSFCIKIDLAKGPK</sequence>
<evidence type="ECO:0000256" key="1">
    <source>
        <dbReference type="SAM" id="MobiDB-lite"/>
    </source>
</evidence>
<dbReference type="AlphaFoldDB" id="A0A0F9MXY8"/>
<proteinExistence type="predicted"/>
<gene>
    <name evidence="3" type="ORF">LCGC14_1018950</name>
</gene>
<comment type="caution">
    <text evidence="3">The sequence shown here is derived from an EMBL/GenBank/DDBJ whole genome shotgun (WGS) entry which is preliminary data.</text>
</comment>
<dbReference type="SUPFAM" id="SSF50346">
    <property type="entry name" value="PRC-barrel domain"/>
    <property type="match status" value="1"/>
</dbReference>
<feature type="compositionally biased region" description="Basic and acidic residues" evidence="1">
    <location>
        <begin position="175"/>
        <end position="192"/>
    </location>
</feature>
<dbReference type="EMBL" id="LAZR01004057">
    <property type="protein sequence ID" value="KKN12190.1"/>
    <property type="molecule type" value="Genomic_DNA"/>
</dbReference>
<name>A0A0F9MXY8_9ZZZZ</name>
<feature type="compositionally biased region" description="Basic and acidic residues" evidence="1">
    <location>
        <begin position="201"/>
        <end position="225"/>
    </location>
</feature>
<feature type="region of interest" description="Disordered" evidence="1">
    <location>
        <begin position="175"/>
        <end position="228"/>
    </location>
</feature>
<reference evidence="3" key="1">
    <citation type="journal article" date="2015" name="Nature">
        <title>Complex archaea that bridge the gap between prokaryotes and eukaryotes.</title>
        <authorList>
            <person name="Spang A."/>
            <person name="Saw J.H."/>
            <person name="Jorgensen S.L."/>
            <person name="Zaremba-Niedzwiedzka K."/>
            <person name="Martijn J."/>
            <person name="Lind A.E."/>
            <person name="van Eijk R."/>
            <person name="Schleper C."/>
            <person name="Guy L."/>
            <person name="Ettema T.J."/>
        </authorList>
    </citation>
    <scope>NUCLEOTIDE SEQUENCE</scope>
</reference>
<evidence type="ECO:0000259" key="2">
    <source>
        <dbReference type="Pfam" id="PF05239"/>
    </source>
</evidence>
<dbReference type="Pfam" id="PF05239">
    <property type="entry name" value="PRC"/>
    <property type="match status" value="1"/>
</dbReference>
<protein>
    <recommendedName>
        <fullName evidence="2">PRC-barrel domain-containing protein</fullName>
    </recommendedName>
</protein>
<dbReference type="InterPro" id="IPR027275">
    <property type="entry name" value="PRC-brl_dom"/>
</dbReference>
<feature type="domain" description="PRC-barrel" evidence="2">
    <location>
        <begin position="9"/>
        <end position="76"/>
    </location>
</feature>
<dbReference type="Gene3D" id="2.30.30.240">
    <property type="entry name" value="PRC-barrel domain"/>
    <property type="match status" value="1"/>
</dbReference>
<accession>A0A0F9MXY8</accession>
<organism evidence="3">
    <name type="scientific">marine sediment metagenome</name>
    <dbReference type="NCBI Taxonomy" id="412755"/>
    <lineage>
        <taxon>unclassified sequences</taxon>
        <taxon>metagenomes</taxon>
        <taxon>ecological metagenomes</taxon>
    </lineage>
</organism>
<dbReference type="InterPro" id="IPR011033">
    <property type="entry name" value="PRC_barrel-like_sf"/>
</dbReference>